<dbReference type="GeneID" id="34555367"/>
<keyword evidence="3" id="KW-1185">Reference proteome</keyword>
<gene>
    <name evidence="2" type="ORF">CORC01_02206</name>
</gene>
<reference evidence="2 3" key="1">
    <citation type="submission" date="2016-09" db="EMBL/GenBank/DDBJ databases">
        <authorList>
            <person name="Capua I."/>
            <person name="De Benedictis P."/>
            <person name="Joannis T."/>
            <person name="Lombin L.H."/>
            <person name="Cattoli G."/>
        </authorList>
    </citation>
    <scope>NUCLEOTIDE SEQUENCE [LARGE SCALE GENOMIC DNA]</scope>
    <source>
        <strain evidence="2 3">IMI 309357</strain>
    </source>
</reference>
<dbReference type="AlphaFoldDB" id="A0A1G4BM44"/>
<comment type="caution">
    <text evidence="2">The sequence shown here is derived from an EMBL/GenBank/DDBJ whole genome shotgun (WGS) entry which is preliminary data.</text>
</comment>
<accession>A0A1G4BM44</accession>
<evidence type="ECO:0000313" key="3">
    <source>
        <dbReference type="Proteomes" id="UP000176998"/>
    </source>
</evidence>
<proteinExistence type="predicted"/>
<feature type="region of interest" description="Disordered" evidence="1">
    <location>
        <begin position="137"/>
        <end position="168"/>
    </location>
</feature>
<dbReference type="EMBL" id="MJBS01000012">
    <property type="protein sequence ID" value="OHF02511.1"/>
    <property type="molecule type" value="Genomic_DNA"/>
</dbReference>
<name>A0A1G4BM44_9PEZI</name>
<sequence>MRARQPPVHVKLALVTDGARLAGEQILLIALLNKYPGGRLAGRKYSTENGGGGGGDKYEAEKKVTEQMLSTPGWEDAGEPVKRPRLSTEQYLRRWNGYNTTLIQRDEDQGQIPRSFSDLPEKYEDMPASGYVASKANRTETDAAARAAPPAIRRRSKPFESENHWKNSTPSFQVCQVTSNTTKHQTFLAG</sequence>
<organism evidence="2 3">
    <name type="scientific">Colletotrichum orchidophilum</name>
    <dbReference type="NCBI Taxonomy" id="1209926"/>
    <lineage>
        <taxon>Eukaryota</taxon>
        <taxon>Fungi</taxon>
        <taxon>Dikarya</taxon>
        <taxon>Ascomycota</taxon>
        <taxon>Pezizomycotina</taxon>
        <taxon>Sordariomycetes</taxon>
        <taxon>Hypocreomycetidae</taxon>
        <taxon>Glomerellales</taxon>
        <taxon>Glomerellaceae</taxon>
        <taxon>Colletotrichum</taxon>
    </lineage>
</organism>
<evidence type="ECO:0000313" key="2">
    <source>
        <dbReference type="EMBL" id="OHF02511.1"/>
    </source>
</evidence>
<evidence type="ECO:0000256" key="1">
    <source>
        <dbReference type="SAM" id="MobiDB-lite"/>
    </source>
</evidence>
<dbReference type="RefSeq" id="XP_022479651.1">
    <property type="nucleotide sequence ID" value="XM_022613857.1"/>
</dbReference>
<dbReference type="Proteomes" id="UP000176998">
    <property type="component" value="Unassembled WGS sequence"/>
</dbReference>
<protein>
    <submittedName>
        <fullName evidence="2">Uncharacterized protein</fullName>
    </submittedName>
</protein>